<evidence type="ECO:0000256" key="4">
    <source>
        <dbReference type="PROSITE-ProRule" id="PRU00027"/>
    </source>
</evidence>
<dbReference type="SUPFAM" id="SSF57667">
    <property type="entry name" value="beta-beta-alpha zinc fingers"/>
    <property type="match status" value="1"/>
</dbReference>
<dbReference type="InterPro" id="IPR053031">
    <property type="entry name" value="Cuticle_assoc_protein"/>
</dbReference>
<evidence type="ECO:0000313" key="7">
    <source>
        <dbReference type="EMBL" id="KAK8490645.1"/>
    </source>
</evidence>
<dbReference type="PANTHER" id="PTHR34396">
    <property type="entry name" value="OS03G0264950 PROTEIN-RELATED"/>
    <property type="match status" value="1"/>
</dbReference>
<comment type="caution">
    <text evidence="7">The sequence shown here is derived from an EMBL/GenBank/DDBJ whole genome shotgun (WGS) entry which is preliminary data.</text>
</comment>
<gene>
    <name evidence="7" type="ORF">V6N11_038103</name>
</gene>
<keyword evidence="8" id="KW-1185">Reference proteome</keyword>
<dbReference type="InterPro" id="IPR003656">
    <property type="entry name" value="Znf_BED"/>
</dbReference>
<accession>A0ABR2AC33</accession>
<sequence length="486" mass="53217">MASTVDSDDVYLSDVDNSPECHVCSASGHMRASVSSGQDKWIVDSGATHHTTPDASKVVNGTDYNGPGKSDESLLKAGQQGSSCKHELSVVRGAHKVCTDFVMSPTTTSFTMNGRDQYEGQLSAGGQNNEGRQEDVANIGGINVEIQPDATEEDPVDYVDPEIPCAESGVEVTVEHDVQSGDESICGDGLLSGGGDEAIADVPEISVTNLPIMSMTGENSDDLMKLSSSDESPKEPEEVAETPTNAKNKRKGKKVVEATSGRGKRKKKSVVWDHFKEIEGDAYHAECVYCSQMISCASSNGTNAMKRHTSRCKKAPFNVDSKQTILDFESKTKCNADGTIETELRKIGGAPDDEDWDKIASFLPFLQMFYEATLSFSGSRNKLRYVEWIIRRSYDPSDSYDLCHRIKSTLAPLFDFYASSHPSSTQTRLVEALVCTQDWIRASHDPIMIEESLLALENMEEEMQDLTLEQPTIIIDETSEVPELFL</sequence>
<protein>
    <recommendedName>
        <fullName evidence="6">BED-type domain-containing protein</fullName>
    </recommendedName>
</protein>
<keyword evidence="3" id="KW-0862">Zinc</keyword>
<dbReference type="PROSITE" id="PS50808">
    <property type="entry name" value="ZF_BED"/>
    <property type="match status" value="1"/>
</dbReference>
<dbReference type="Pfam" id="PF02892">
    <property type="entry name" value="zf-BED"/>
    <property type="match status" value="1"/>
</dbReference>
<evidence type="ECO:0000256" key="2">
    <source>
        <dbReference type="ARBA" id="ARBA00022771"/>
    </source>
</evidence>
<evidence type="ECO:0000259" key="6">
    <source>
        <dbReference type="PROSITE" id="PS50808"/>
    </source>
</evidence>
<keyword evidence="1" id="KW-0479">Metal-binding</keyword>
<reference evidence="7 8" key="1">
    <citation type="journal article" date="2024" name="G3 (Bethesda)">
        <title>Genome assembly of Hibiscus sabdariffa L. provides insights into metabolisms of medicinal natural products.</title>
        <authorList>
            <person name="Kim T."/>
        </authorList>
    </citation>
    <scope>NUCLEOTIDE SEQUENCE [LARGE SCALE GENOMIC DNA]</scope>
    <source>
        <strain evidence="7">TK-2024</strain>
        <tissue evidence="7">Old leaves</tissue>
    </source>
</reference>
<feature type="domain" description="BED-type" evidence="6">
    <location>
        <begin position="266"/>
        <end position="319"/>
    </location>
</feature>
<dbReference type="InterPro" id="IPR036236">
    <property type="entry name" value="Znf_C2H2_sf"/>
</dbReference>
<feature type="region of interest" description="Disordered" evidence="5">
    <location>
        <begin position="214"/>
        <end position="262"/>
    </location>
</feature>
<evidence type="ECO:0000256" key="3">
    <source>
        <dbReference type="ARBA" id="ARBA00022833"/>
    </source>
</evidence>
<dbReference type="Proteomes" id="UP001396334">
    <property type="component" value="Unassembled WGS sequence"/>
</dbReference>
<evidence type="ECO:0000256" key="1">
    <source>
        <dbReference type="ARBA" id="ARBA00022723"/>
    </source>
</evidence>
<proteinExistence type="predicted"/>
<evidence type="ECO:0000313" key="8">
    <source>
        <dbReference type="Proteomes" id="UP001396334"/>
    </source>
</evidence>
<dbReference type="SMART" id="SM00614">
    <property type="entry name" value="ZnF_BED"/>
    <property type="match status" value="1"/>
</dbReference>
<dbReference type="PANTHER" id="PTHR34396:SF27">
    <property type="entry name" value="OS08G0208700 PROTEIN"/>
    <property type="match status" value="1"/>
</dbReference>
<organism evidence="7 8">
    <name type="scientific">Hibiscus sabdariffa</name>
    <name type="common">roselle</name>
    <dbReference type="NCBI Taxonomy" id="183260"/>
    <lineage>
        <taxon>Eukaryota</taxon>
        <taxon>Viridiplantae</taxon>
        <taxon>Streptophyta</taxon>
        <taxon>Embryophyta</taxon>
        <taxon>Tracheophyta</taxon>
        <taxon>Spermatophyta</taxon>
        <taxon>Magnoliopsida</taxon>
        <taxon>eudicotyledons</taxon>
        <taxon>Gunneridae</taxon>
        <taxon>Pentapetalae</taxon>
        <taxon>rosids</taxon>
        <taxon>malvids</taxon>
        <taxon>Malvales</taxon>
        <taxon>Malvaceae</taxon>
        <taxon>Malvoideae</taxon>
        <taxon>Hibiscus</taxon>
    </lineage>
</organism>
<name>A0ABR2AC33_9ROSI</name>
<evidence type="ECO:0000256" key="5">
    <source>
        <dbReference type="SAM" id="MobiDB-lite"/>
    </source>
</evidence>
<dbReference type="EMBL" id="JBBPBN010000278">
    <property type="protein sequence ID" value="KAK8490645.1"/>
    <property type="molecule type" value="Genomic_DNA"/>
</dbReference>
<keyword evidence="2 4" id="KW-0863">Zinc-finger</keyword>